<dbReference type="SUPFAM" id="SSF102114">
    <property type="entry name" value="Radical SAM enzymes"/>
    <property type="match status" value="1"/>
</dbReference>
<keyword evidence="6" id="KW-0411">Iron-sulfur</keyword>
<comment type="cofactor">
    <cofactor evidence="1">
        <name>[4Fe-4S] cluster</name>
        <dbReference type="ChEBI" id="CHEBI:49883"/>
    </cofactor>
</comment>
<accession>A0A3N2BFV6</accession>
<sequence>MRTAQAEELQIAALVPLSTVDWPGRLVATVFLQGCPWSCHYCHNPDLISPRTAGQVPWREVEELADRRHGLLDGLVLTGGEPTRQDAVHDAARRIRARGFALGLHTAGAYPSRLRDLLPQFDWVGLDLKATLGGYADVTGIESSGERAWRSLEILLASGVDHEVRTTVVPGEDAQAWQVAQRARDSGVRAYALQQARSEGTREFHDAHPPGWDERFEALADQVAGLGFARLEVRRA</sequence>
<evidence type="ECO:0000256" key="3">
    <source>
        <dbReference type="ARBA" id="ARBA00022691"/>
    </source>
</evidence>
<gene>
    <name evidence="8" type="ORF">EDD31_2543</name>
</gene>
<evidence type="ECO:0000256" key="2">
    <source>
        <dbReference type="ARBA" id="ARBA00022485"/>
    </source>
</evidence>
<dbReference type="CDD" id="cd01335">
    <property type="entry name" value="Radical_SAM"/>
    <property type="match status" value="1"/>
</dbReference>
<evidence type="ECO:0000256" key="6">
    <source>
        <dbReference type="ARBA" id="ARBA00023014"/>
    </source>
</evidence>
<dbReference type="SFLD" id="SFLDG01094">
    <property type="entry name" value="Uncharacterised_Radical_SAM_Su"/>
    <property type="match status" value="1"/>
</dbReference>
<reference evidence="8 9" key="1">
    <citation type="submission" date="2018-11" db="EMBL/GenBank/DDBJ databases">
        <title>Sequencing the genomes of 1000 actinobacteria strains.</title>
        <authorList>
            <person name="Klenk H.-P."/>
        </authorList>
    </citation>
    <scope>NUCLEOTIDE SEQUENCE [LARGE SCALE GENOMIC DNA]</scope>
    <source>
        <strain evidence="8 9">DSM 11294</strain>
    </source>
</reference>
<dbReference type="InterPro" id="IPR007197">
    <property type="entry name" value="rSAM"/>
</dbReference>
<keyword evidence="4" id="KW-0479">Metal-binding</keyword>
<dbReference type="InterPro" id="IPR058240">
    <property type="entry name" value="rSAM_sf"/>
</dbReference>
<dbReference type="AlphaFoldDB" id="A0A3N2BFV6"/>
<dbReference type="PROSITE" id="PS51918">
    <property type="entry name" value="RADICAL_SAM"/>
    <property type="match status" value="1"/>
</dbReference>
<keyword evidence="3" id="KW-0949">S-adenosyl-L-methionine</keyword>
<dbReference type="GO" id="GO:0046872">
    <property type="term" value="F:metal ion binding"/>
    <property type="evidence" value="ECO:0007669"/>
    <property type="project" value="UniProtKB-KW"/>
</dbReference>
<evidence type="ECO:0000256" key="4">
    <source>
        <dbReference type="ARBA" id="ARBA00022723"/>
    </source>
</evidence>
<keyword evidence="8" id="KW-0456">Lyase</keyword>
<dbReference type="NCBIfam" id="TIGR02495">
    <property type="entry name" value="NrdG2"/>
    <property type="match status" value="1"/>
</dbReference>
<dbReference type="RefSeq" id="WP_211336124.1">
    <property type="nucleotide sequence ID" value="NZ_RKHK01000001.1"/>
</dbReference>
<organism evidence="8 9">
    <name type="scientific">Bogoriella caseilytica</name>
    <dbReference type="NCBI Taxonomy" id="56055"/>
    <lineage>
        <taxon>Bacteria</taxon>
        <taxon>Bacillati</taxon>
        <taxon>Actinomycetota</taxon>
        <taxon>Actinomycetes</taxon>
        <taxon>Micrococcales</taxon>
        <taxon>Bogoriellaceae</taxon>
        <taxon>Bogoriella</taxon>
    </lineage>
</organism>
<keyword evidence="8" id="KW-0670">Pyruvate</keyword>
<proteinExistence type="predicted"/>
<dbReference type="Gene3D" id="3.20.20.70">
    <property type="entry name" value="Aldolase class I"/>
    <property type="match status" value="1"/>
</dbReference>
<comment type="caution">
    <text evidence="8">The sequence shown here is derived from an EMBL/GenBank/DDBJ whole genome shotgun (WGS) entry which is preliminary data.</text>
</comment>
<protein>
    <submittedName>
        <fullName evidence="8">Pyruvate formate lyase activating enzyme</fullName>
    </submittedName>
</protein>
<dbReference type="SFLD" id="SFLDS00029">
    <property type="entry name" value="Radical_SAM"/>
    <property type="match status" value="1"/>
</dbReference>
<dbReference type="PANTHER" id="PTHR30352">
    <property type="entry name" value="PYRUVATE FORMATE-LYASE-ACTIVATING ENZYME"/>
    <property type="match status" value="1"/>
</dbReference>
<dbReference type="GO" id="GO:0051539">
    <property type="term" value="F:4 iron, 4 sulfur cluster binding"/>
    <property type="evidence" value="ECO:0007669"/>
    <property type="project" value="UniProtKB-KW"/>
</dbReference>
<dbReference type="InterPro" id="IPR034457">
    <property type="entry name" value="Organic_radical-activating"/>
</dbReference>
<evidence type="ECO:0000256" key="1">
    <source>
        <dbReference type="ARBA" id="ARBA00001966"/>
    </source>
</evidence>
<evidence type="ECO:0000259" key="7">
    <source>
        <dbReference type="PROSITE" id="PS51918"/>
    </source>
</evidence>
<dbReference type="Proteomes" id="UP000280668">
    <property type="component" value="Unassembled WGS sequence"/>
</dbReference>
<dbReference type="InterPro" id="IPR013785">
    <property type="entry name" value="Aldolase_TIM"/>
</dbReference>
<feature type="domain" description="Radical SAM core" evidence="7">
    <location>
        <begin position="22"/>
        <end position="236"/>
    </location>
</feature>
<dbReference type="PANTHER" id="PTHR30352:SF13">
    <property type="entry name" value="GLYCYL-RADICAL ENZYME ACTIVATING ENZYME YJJW-RELATED"/>
    <property type="match status" value="1"/>
</dbReference>
<dbReference type="Pfam" id="PF04055">
    <property type="entry name" value="Radical_SAM"/>
    <property type="match status" value="1"/>
</dbReference>
<dbReference type="EMBL" id="RKHK01000001">
    <property type="protein sequence ID" value="ROR74143.1"/>
    <property type="molecule type" value="Genomic_DNA"/>
</dbReference>
<evidence type="ECO:0000313" key="8">
    <source>
        <dbReference type="EMBL" id="ROR74143.1"/>
    </source>
</evidence>
<evidence type="ECO:0000256" key="5">
    <source>
        <dbReference type="ARBA" id="ARBA00023004"/>
    </source>
</evidence>
<keyword evidence="5" id="KW-0408">Iron</keyword>
<keyword evidence="2" id="KW-0004">4Fe-4S</keyword>
<dbReference type="GO" id="GO:0016829">
    <property type="term" value="F:lyase activity"/>
    <property type="evidence" value="ECO:0007669"/>
    <property type="project" value="UniProtKB-KW"/>
</dbReference>
<name>A0A3N2BFV6_9MICO</name>
<evidence type="ECO:0000313" key="9">
    <source>
        <dbReference type="Proteomes" id="UP000280668"/>
    </source>
</evidence>
<dbReference type="InterPro" id="IPR012840">
    <property type="entry name" value="NrdG2"/>
</dbReference>
<keyword evidence="9" id="KW-1185">Reference proteome</keyword>